<evidence type="ECO:0000259" key="3">
    <source>
        <dbReference type="Pfam" id="PF26078"/>
    </source>
</evidence>
<dbReference type="Pfam" id="PF26079">
    <property type="entry name" value="Baseplate_J_C"/>
    <property type="match status" value="1"/>
</dbReference>
<sequence>MTFIRPTLSELIARDEADIAARLAGADSRLRRSVLSVLARVHAGTADGLYGALSFYARQLMPDTAEAEYLDRWSSIWGVSRKAASSAAGSVQLTGVQGAIVPASTELARVDGARFRTVAAAVLSADGAAVQIEAVVAGAAGVTPAATQLTFTSPVSGVAAIAVAAAGLTGGADEESDAALLARLLSRIQDPPAGGRQKDFVAWALEVPAVTRAWAFPGWQGGGSVGVTFVCDGRADIIPLQADLDAVAAHLEPLRPVVSKPVFFAPTPLYVDVLLRLTPDTPAVRAAVAAELQDLFMREAAPGGTIYISRLREAVSLAAGEYDNRVFAPAADVVASAGYFPMLGEVRFQ</sequence>
<dbReference type="Pfam" id="PF04865">
    <property type="entry name" value="Baseplate_J"/>
    <property type="match status" value="1"/>
</dbReference>
<feature type="domain" description="Baseplate J-like C-terminal" evidence="4">
    <location>
        <begin position="271"/>
        <end position="348"/>
    </location>
</feature>
<dbReference type="AlphaFoldDB" id="A0A7T3ABP2"/>
<evidence type="ECO:0000259" key="2">
    <source>
        <dbReference type="Pfam" id="PF04865"/>
    </source>
</evidence>
<dbReference type="Pfam" id="PF26078">
    <property type="entry name" value="Baseplate_J_M"/>
    <property type="match status" value="1"/>
</dbReference>
<organism evidence="5 6">
    <name type="scientific">Sphingomonas paucimobilis</name>
    <name type="common">Pseudomonas paucimobilis</name>
    <dbReference type="NCBI Taxonomy" id="13689"/>
    <lineage>
        <taxon>Bacteria</taxon>
        <taxon>Pseudomonadati</taxon>
        <taxon>Pseudomonadota</taxon>
        <taxon>Alphaproteobacteria</taxon>
        <taxon>Sphingomonadales</taxon>
        <taxon>Sphingomonadaceae</taxon>
        <taxon>Sphingomonas</taxon>
    </lineage>
</organism>
<evidence type="ECO:0000313" key="5">
    <source>
        <dbReference type="EMBL" id="QPT08574.1"/>
    </source>
</evidence>
<feature type="domain" description="Baseplate J-like central" evidence="3">
    <location>
        <begin position="192"/>
        <end position="258"/>
    </location>
</feature>
<dbReference type="InterPro" id="IPR006949">
    <property type="entry name" value="Barrel_Baseplate_J-like"/>
</dbReference>
<comment type="similarity">
    <text evidence="1">Belongs to the Mu gp47/PBSX XkdT family.</text>
</comment>
<gene>
    <name evidence="5" type="ORF">I6G38_17955</name>
</gene>
<name>A0A7T3ABP2_SPHPI</name>
<dbReference type="InterPro" id="IPR058530">
    <property type="entry name" value="Baseplate_J-like_C"/>
</dbReference>
<dbReference type="PANTHER" id="PTHR37829">
    <property type="entry name" value="PHAGE-LIKE ELEMENT PBSX PROTEIN XKDT"/>
    <property type="match status" value="1"/>
</dbReference>
<protein>
    <submittedName>
        <fullName evidence="5">Baseplate J/gp47 family protein</fullName>
    </submittedName>
</protein>
<evidence type="ECO:0000259" key="4">
    <source>
        <dbReference type="Pfam" id="PF26079"/>
    </source>
</evidence>
<dbReference type="PANTHER" id="PTHR37829:SF3">
    <property type="entry name" value="PROTEIN JAYE-RELATED"/>
    <property type="match status" value="1"/>
</dbReference>
<evidence type="ECO:0000313" key="6">
    <source>
        <dbReference type="Proteomes" id="UP000594836"/>
    </source>
</evidence>
<dbReference type="InterPro" id="IPR052399">
    <property type="entry name" value="Phage_Baseplate_Assmbl_Protein"/>
</dbReference>
<accession>A0A7T3ABP2</accession>
<proteinExistence type="inferred from homology"/>
<dbReference type="EMBL" id="CP065713">
    <property type="protein sequence ID" value="QPT08574.1"/>
    <property type="molecule type" value="Genomic_DNA"/>
</dbReference>
<dbReference type="InterPro" id="IPR058531">
    <property type="entry name" value="Baseplate_J_M"/>
</dbReference>
<feature type="domain" description="Baseplate protein J-like barrel" evidence="2">
    <location>
        <begin position="91"/>
        <end position="170"/>
    </location>
</feature>
<evidence type="ECO:0000256" key="1">
    <source>
        <dbReference type="ARBA" id="ARBA00038087"/>
    </source>
</evidence>
<dbReference type="Proteomes" id="UP000594836">
    <property type="component" value="Chromosome"/>
</dbReference>
<reference evidence="5 6" key="1">
    <citation type="submission" date="2020-12" db="EMBL/GenBank/DDBJ databases">
        <title>FDA dAtabase for Regulatory Grade micrObial Sequences (FDA-ARGOS): Supporting development and validation of Infectious Disease Dx tests.</title>
        <authorList>
            <person name="Sproer C."/>
            <person name="Gronow S."/>
            <person name="Severitt S."/>
            <person name="Schroder I."/>
            <person name="Tallon L."/>
            <person name="Sadzewicz L."/>
            <person name="Zhao X."/>
            <person name="Boylan J."/>
            <person name="Ott S."/>
            <person name="Bowen H."/>
            <person name="Vavikolanu K."/>
            <person name="Mehta A."/>
            <person name="Aluvathingal J."/>
            <person name="Nadendla S."/>
            <person name="Lowell S."/>
            <person name="Myers T."/>
            <person name="Yan Y."/>
            <person name="Sichtig H."/>
        </authorList>
    </citation>
    <scope>NUCLEOTIDE SEQUENCE [LARGE SCALE GENOMIC DNA]</scope>
    <source>
        <strain evidence="5 6">FDAARGOS_881</strain>
    </source>
</reference>
<dbReference type="RefSeq" id="WP_197939111.1">
    <property type="nucleotide sequence ID" value="NZ_CP065713.1"/>
</dbReference>